<keyword evidence="3" id="KW-0812">Transmembrane</keyword>
<dbReference type="AlphaFoldDB" id="A0A645HND5"/>
<dbReference type="GO" id="GO:0005886">
    <property type="term" value="C:plasma membrane"/>
    <property type="evidence" value="ECO:0007669"/>
    <property type="project" value="TreeGrafter"/>
</dbReference>
<keyword evidence="2" id="KW-0813">Transport</keyword>
<evidence type="ECO:0000256" key="5">
    <source>
        <dbReference type="ARBA" id="ARBA00023065"/>
    </source>
</evidence>
<evidence type="ECO:0000256" key="1">
    <source>
        <dbReference type="ARBA" id="ARBA00004141"/>
    </source>
</evidence>
<dbReference type="GO" id="GO:0006813">
    <property type="term" value="P:potassium ion transport"/>
    <property type="evidence" value="ECO:0007669"/>
    <property type="project" value="InterPro"/>
</dbReference>
<dbReference type="Gene3D" id="1.10.3080.10">
    <property type="entry name" value="Clc chloride channel"/>
    <property type="match status" value="1"/>
</dbReference>
<evidence type="ECO:0000256" key="6">
    <source>
        <dbReference type="ARBA" id="ARBA00023136"/>
    </source>
</evidence>
<comment type="subcellular location">
    <subcellularLocation>
        <location evidence="1">Membrane</location>
        <topology evidence="1">Multi-pass membrane protein</topology>
    </subcellularLocation>
</comment>
<dbReference type="GO" id="GO:0005247">
    <property type="term" value="F:voltage-gated chloride channel activity"/>
    <property type="evidence" value="ECO:0007669"/>
    <property type="project" value="TreeGrafter"/>
</dbReference>
<evidence type="ECO:0000313" key="9">
    <source>
        <dbReference type="EMBL" id="MPN40571.1"/>
    </source>
</evidence>
<reference evidence="9" key="1">
    <citation type="submission" date="2019-08" db="EMBL/GenBank/DDBJ databases">
        <authorList>
            <person name="Kucharzyk K."/>
            <person name="Murdoch R.W."/>
            <person name="Higgins S."/>
            <person name="Loffler F."/>
        </authorList>
    </citation>
    <scope>NUCLEOTIDE SEQUENCE</scope>
</reference>
<evidence type="ECO:0000256" key="7">
    <source>
        <dbReference type="ARBA" id="ARBA00023214"/>
    </source>
</evidence>
<dbReference type="EMBL" id="VSSQ01097081">
    <property type="protein sequence ID" value="MPN40571.1"/>
    <property type="molecule type" value="Genomic_DNA"/>
</dbReference>
<sequence>MAGFFTAIVRAPITGIILLTEMTGSFQHLLPLAVVSIIAYLTADLVKSTPIYESLLELQLRNREENSCEEPECRKIIVETMVHHGSWLEDKKIKDIGLSTGNLVIAIRREGMDLTPGGMTTIQAEDMLIVLTDIRQEKDVREMLRKWAEN</sequence>
<keyword evidence="7" id="KW-0868">Chloride</keyword>
<evidence type="ECO:0000256" key="2">
    <source>
        <dbReference type="ARBA" id="ARBA00022448"/>
    </source>
</evidence>
<dbReference type="Pfam" id="PF02080">
    <property type="entry name" value="TrkA_C"/>
    <property type="match status" value="1"/>
</dbReference>
<dbReference type="SUPFAM" id="SSF116726">
    <property type="entry name" value="TrkA C-terminal domain-like"/>
    <property type="match status" value="1"/>
</dbReference>
<evidence type="ECO:0000256" key="4">
    <source>
        <dbReference type="ARBA" id="ARBA00022989"/>
    </source>
</evidence>
<dbReference type="Pfam" id="PF00654">
    <property type="entry name" value="Voltage_CLC"/>
    <property type="match status" value="1"/>
</dbReference>
<keyword evidence="4" id="KW-1133">Transmembrane helix</keyword>
<dbReference type="GO" id="GO:0008324">
    <property type="term" value="F:monoatomic cation transmembrane transporter activity"/>
    <property type="evidence" value="ECO:0007669"/>
    <property type="project" value="InterPro"/>
</dbReference>
<organism evidence="9">
    <name type="scientific">bioreactor metagenome</name>
    <dbReference type="NCBI Taxonomy" id="1076179"/>
    <lineage>
        <taxon>unclassified sequences</taxon>
        <taxon>metagenomes</taxon>
        <taxon>ecological metagenomes</taxon>
    </lineage>
</organism>
<evidence type="ECO:0000256" key="3">
    <source>
        <dbReference type="ARBA" id="ARBA00022692"/>
    </source>
</evidence>
<dbReference type="Gene3D" id="3.30.70.1450">
    <property type="entry name" value="Regulator of K+ conductance, C-terminal domain"/>
    <property type="match status" value="1"/>
</dbReference>
<dbReference type="InterPro" id="IPR001807">
    <property type="entry name" value="ClC"/>
</dbReference>
<evidence type="ECO:0000259" key="8">
    <source>
        <dbReference type="PROSITE" id="PS51202"/>
    </source>
</evidence>
<dbReference type="PANTHER" id="PTHR45711:SF6">
    <property type="entry name" value="CHLORIDE CHANNEL PROTEIN"/>
    <property type="match status" value="1"/>
</dbReference>
<dbReference type="SUPFAM" id="SSF81340">
    <property type="entry name" value="Clc chloride channel"/>
    <property type="match status" value="1"/>
</dbReference>
<protein>
    <submittedName>
        <fullName evidence="9">H(+)/Cl(-) exchange transporter ClcA</fullName>
    </submittedName>
</protein>
<keyword evidence="5" id="KW-0406">Ion transport</keyword>
<feature type="domain" description="RCK C-terminal" evidence="8">
    <location>
        <begin position="65"/>
        <end position="146"/>
    </location>
</feature>
<gene>
    <name evidence="9" type="primary">clcA_18</name>
    <name evidence="9" type="ORF">SDC9_188109</name>
</gene>
<dbReference type="PROSITE" id="PS51202">
    <property type="entry name" value="RCK_C"/>
    <property type="match status" value="1"/>
</dbReference>
<proteinExistence type="predicted"/>
<dbReference type="InterPro" id="IPR014743">
    <property type="entry name" value="Cl-channel_core"/>
</dbReference>
<dbReference type="InterPro" id="IPR036721">
    <property type="entry name" value="RCK_C_sf"/>
</dbReference>
<accession>A0A645HND5</accession>
<name>A0A645HND5_9ZZZZ</name>
<keyword evidence="6" id="KW-0472">Membrane</keyword>
<comment type="caution">
    <text evidence="9">The sequence shown here is derived from an EMBL/GenBank/DDBJ whole genome shotgun (WGS) entry which is preliminary data.</text>
</comment>
<dbReference type="PANTHER" id="PTHR45711">
    <property type="entry name" value="CHLORIDE CHANNEL PROTEIN"/>
    <property type="match status" value="1"/>
</dbReference>
<dbReference type="InterPro" id="IPR006037">
    <property type="entry name" value="RCK_C"/>
</dbReference>